<gene>
    <name evidence="2" type="ORF">MSUIS_05900</name>
</gene>
<evidence type="ECO:0000313" key="2">
    <source>
        <dbReference type="EMBL" id="CBZ40683.1"/>
    </source>
</evidence>
<feature type="transmembrane region" description="Helical" evidence="1">
    <location>
        <begin position="6"/>
        <end position="28"/>
    </location>
</feature>
<protein>
    <submittedName>
        <fullName evidence="2">Uncharacterized protein</fullName>
    </submittedName>
</protein>
<reference evidence="2 3" key="1">
    <citation type="journal article" date="2011" name="J. Bacteriol.">
        <title>Complete genome sequence of the hemotrophic Mycoplasma suis strain KI3806.</title>
        <authorList>
            <person name="Oehlerking J."/>
            <person name="Kube M."/>
            <person name="Felder K.M."/>
            <person name="Matter D."/>
            <person name="Wittenbrink M.M."/>
            <person name="Schwarzenbach S."/>
            <person name="Kramer M.M."/>
            <person name="Hoelzle K."/>
            <person name="Hoelzle L.E."/>
        </authorList>
    </citation>
    <scope>NUCLEOTIDE SEQUENCE [LARGE SCALE GENOMIC DNA]</scope>
    <source>
        <strain evidence="3">KI_3806</strain>
    </source>
</reference>
<evidence type="ECO:0000256" key="1">
    <source>
        <dbReference type="SAM" id="Phobius"/>
    </source>
</evidence>
<organism evidence="2 3">
    <name type="scientific">Mycoplasma suis (strain KI_3806)</name>
    <dbReference type="NCBI Taxonomy" id="708248"/>
    <lineage>
        <taxon>Bacteria</taxon>
        <taxon>Bacillati</taxon>
        <taxon>Mycoplasmatota</taxon>
        <taxon>Mollicutes</taxon>
        <taxon>Mycoplasmataceae</taxon>
        <taxon>Mycoplasma</taxon>
    </lineage>
</organism>
<dbReference type="Proteomes" id="UP000008645">
    <property type="component" value="Chromosome"/>
</dbReference>
<keyword evidence="1" id="KW-0812">Transmembrane</keyword>
<evidence type="ECO:0000313" key="3">
    <source>
        <dbReference type="Proteomes" id="UP000008645"/>
    </source>
</evidence>
<name>F0V202_MYCS3</name>
<dbReference type="AlphaFoldDB" id="F0V202"/>
<dbReference type="KEGG" id="msk:MSUIS_05900"/>
<proteinExistence type="predicted"/>
<keyword evidence="1" id="KW-0472">Membrane</keyword>
<sequence>MGYLTWGSIFLGATVGISGTGYFASTFFNRDSNNSKTEQEENTSEDQINKKPKVWEYVLKYGDGQATCDFLEVEQSQSDREIRKGEVLEKPIICHSEWAKQILEESGEKKGLWIKGLREKVEELLKKEDSQINDLSSIGNKGEWQNTPKTLDQLKSFGCQFSNVENEQTITINCPVN</sequence>
<dbReference type="HOGENOM" id="CLU_130928_0_0_14"/>
<dbReference type="RefSeq" id="WP_013609286.1">
    <property type="nucleotide sequence ID" value="NC_015153.1"/>
</dbReference>
<accession>F0V202</accession>
<keyword evidence="1" id="KW-1133">Transmembrane helix</keyword>
<dbReference type="EMBL" id="FQ790233">
    <property type="protein sequence ID" value="CBZ40683.1"/>
    <property type="molecule type" value="Genomic_DNA"/>
</dbReference>